<comment type="caution">
    <text evidence="2">The sequence shown here is derived from an EMBL/GenBank/DDBJ whole genome shotgun (WGS) entry which is preliminary data.</text>
</comment>
<accession>A0A6A4NM71</accession>
<keyword evidence="2" id="KW-0808">Transferase</keyword>
<organism evidence="2 3">
    <name type="scientific">Lupinus albus</name>
    <name type="common">White lupine</name>
    <name type="synonym">Lupinus termis</name>
    <dbReference type="NCBI Taxonomy" id="3870"/>
    <lineage>
        <taxon>Eukaryota</taxon>
        <taxon>Viridiplantae</taxon>
        <taxon>Streptophyta</taxon>
        <taxon>Embryophyta</taxon>
        <taxon>Tracheophyta</taxon>
        <taxon>Spermatophyta</taxon>
        <taxon>Magnoliopsida</taxon>
        <taxon>eudicotyledons</taxon>
        <taxon>Gunneridae</taxon>
        <taxon>Pentapetalae</taxon>
        <taxon>rosids</taxon>
        <taxon>fabids</taxon>
        <taxon>Fabales</taxon>
        <taxon>Fabaceae</taxon>
        <taxon>Papilionoideae</taxon>
        <taxon>50 kb inversion clade</taxon>
        <taxon>genistoids sensu lato</taxon>
        <taxon>core genistoids</taxon>
        <taxon>Genisteae</taxon>
        <taxon>Lupinus</taxon>
    </lineage>
</organism>
<protein>
    <submittedName>
        <fullName evidence="2">Putative UDP-glucose:Glycoprotein Glucosyltransferase</fullName>
    </submittedName>
</protein>
<feature type="domain" description="UGGT thioredoxin-like" evidence="1">
    <location>
        <begin position="45"/>
        <end position="80"/>
    </location>
</feature>
<reference evidence="3" key="1">
    <citation type="journal article" date="2020" name="Nat. Commun.">
        <title>Genome sequence of the cluster root forming white lupin.</title>
        <authorList>
            <person name="Hufnagel B."/>
            <person name="Marques A."/>
            <person name="Soriano A."/>
            <person name="Marques L."/>
            <person name="Divol F."/>
            <person name="Doumas P."/>
            <person name="Sallet E."/>
            <person name="Mancinotti D."/>
            <person name="Carrere S."/>
            <person name="Marande W."/>
            <person name="Arribat S."/>
            <person name="Keller J."/>
            <person name="Huneau C."/>
            <person name="Blein T."/>
            <person name="Aime D."/>
            <person name="Laguerre M."/>
            <person name="Taylor J."/>
            <person name="Schubert V."/>
            <person name="Nelson M."/>
            <person name="Geu-Flores F."/>
            <person name="Crespi M."/>
            <person name="Gallardo-Guerrero K."/>
            <person name="Delaux P.-M."/>
            <person name="Salse J."/>
            <person name="Berges H."/>
            <person name="Guyot R."/>
            <person name="Gouzy J."/>
            <person name="Peret B."/>
        </authorList>
    </citation>
    <scope>NUCLEOTIDE SEQUENCE [LARGE SCALE GENOMIC DNA]</scope>
    <source>
        <strain evidence="3">cv. Amiga</strain>
    </source>
</reference>
<evidence type="ECO:0000313" key="3">
    <source>
        <dbReference type="Proteomes" id="UP000447434"/>
    </source>
</evidence>
<evidence type="ECO:0000259" key="1">
    <source>
        <dbReference type="Pfam" id="PF18400"/>
    </source>
</evidence>
<gene>
    <name evidence="2" type="ORF">Lalb_Chr20g0123541</name>
</gene>
<dbReference type="AlphaFoldDB" id="A0A6A4NM71"/>
<name>A0A6A4NM71_LUPAL</name>
<keyword evidence="3" id="KW-1185">Reference proteome</keyword>
<sequence length="104" mass="11134">MATPCFSNSLNSSCGFKAPIINGWVIHTVDLKCSILIMFILIQPSLATTCFKEFHTALLAAAKQGKVKYVVRPVLPSRCEAVSHCGSVGANQSVNLGGFEEYGV</sequence>
<dbReference type="InterPro" id="IPR040693">
    <property type="entry name" value="UGGT_TRXL_1"/>
</dbReference>
<dbReference type="OrthoDB" id="27683at2759"/>
<dbReference type="Proteomes" id="UP000447434">
    <property type="component" value="Chromosome 20"/>
</dbReference>
<dbReference type="Pfam" id="PF18400">
    <property type="entry name" value="Thioredoxin_12"/>
    <property type="match status" value="1"/>
</dbReference>
<dbReference type="EMBL" id="WOCE01000020">
    <property type="protein sequence ID" value="KAE9591895.1"/>
    <property type="molecule type" value="Genomic_DNA"/>
</dbReference>
<dbReference type="GO" id="GO:0016740">
    <property type="term" value="F:transferase activity"/>
    <property type="evidence" value="ECO:0007669"/>
    <property type="project" value="UniProtKB-KW"/>
</dbReference>
<proteinExistence type="predicted"/>
<evidence type="ECO:0000313" key="2">
    <source>
        <dbReference type="EMBL" id="KAE9591895.1"/>
    </source>
</evidence>